<dbReference type="InterPro" id="IPR052159">
    <property type="entry name" value="Competence_DNA_uptake"/>
</dbReference>
<sequence>MKKHMFLICICLIFCFPMNTAAESGSGIWDYIFSQTDEAGKLQVHFLDVGQGDSMLIQTPSHYNILVDGGDGESGEKVISELSARGVKKLDLLVATHPDIDHIGGLLPVLEKFKVKQVLDSGKLYTTRTYQRYTEILAEKQIPVTIAKEGSYITVDPLLSLQVLNANHPKATNNQASIVLRLTYRTVDFLLMSDAEAQQEYKMKHNYEVESEVYKVAHHGSRTSNTFAFLKKVKPDYAVVSYGRDNQLGHPTKEVVRNLQKAGAVLYATARGGTISIETNGLSCQISSEKPNPIFRKK</sequence>
<gene>
    <name evidence="3" type="ORF">GZ22_03720</name>
</gene>
<feature type="chain" id="PRO_5038937708" description="Metallo-beta-lactamase domain-containing protein" evidence="1">
    <location>
        <begin position="22"/>
        <end position="298"/>
    </location>
</feature>
<dbReference type="InterPro" id="IPR001279">
    <property type="entry name" value="Metallo-B-lactamas"/>
</dbReference>
<dbReference type="OrthoDB" id="9761531at2"/>
<reference evidence="3 4" key="1">
    <citation type="submission" date="2014-07" db="EMBL/GenBank/DDBJ databases">
        <title>Complete genome sequence of a moderately halophilic bacterium Terribacillus aidingensis MP602, isolated from Cryptomeria fortunei in Tianmu mountain in China.</title>
        <authorList>
            <person name="Wang Y."/>
            <person name="Lu P."/>
            <person name="Zhang L."/>
        </authorList>
    </citation>
    <scope>NUCLEOTIDE SEQUENCE [LARGE SCALE GENOMIC DNA]</scope>
    <source>
        <strain evidence="3 4">MP602</strain>
    </source>
</reference>
<organism evidence="3 4">
    <name type="scientific">Terribacillus saccharophilus</name>
    <dbReference type="NCBI Taxonomy" id="361277"/>
    <lineage>
        <taxon>Bacteria</taxon>
        <taxon>Bacillati</taxon>
        <taxon>Bacillota</taxon>
        <taxon>Bacilli</taxon>
        <taxon>Bacillales</taxon>
        <taxon>Bacillaceae</taxon>
        <taxon>Terribacillus</taxon>
    </lineage>
</organism>
<dbReference type="HOGENOM" id="CLU_010363_0_3_9"/>
<dbReference type="RefSeq" id="WP_038558743.1">
    <property type="nucleotide sequence ID" value="NZ_CP008876.1"/>
</dbReference>
<dbReference type="PANTHER" id="PTHR30619">
    <property type="entry name" value="DNA INTERNALIZATION/COMPETENCE PROTEIN COMEC/REC2"/>
    <property type="match status" value="1"/>
</dbReference>
<evidence type="ECO:0000313" key="3">
    <source>
        <dbReference type="EMBL" id="AIF65841.1"/>
    </source>
</evidence>
<protein>
    <recommendedName>
        <fullName evidence="2">Metallo-beta-lactamase domain-containing protein</fullName>
    </recommendedName>
</protein>
<accession>A0A075LHZ6</accession>
<dbReference type="PANTHER" id="PTHR30619:SF7">
    <property type="entry name" value="BETA-LACTAMASE DOMAIN PROTEIN"/>
    <property type="match status" value="1"/>
</dbReference>
<name>A0A075LHZ6_9BACI</name>
<evidence type="ECO:0000313" key="4">
    <source>
        <dbReference type="Proteomes" id="UP000027980"/>
    </source>
</evidence>
<feature type="signal peptide" evidence="1">
    <location>
        <begin position="1"/>
        <end position="21"/>
    </location>
</feature>
<evidence type="ECO:0000256" key="1">
    <source>
        <dbReference type="SAM" id="SignalP"/>
    </source>
</evidence>
<keyword evidence="1" id="KW-0732">Signal</keyword>
<dbReference type="SMART" id="SM00849">
    <property type="entry name" value="Lactamase_B"/>
    <property type="match status" value="1"/>
</dbReference>
<dbReference type="GeneID" id="34221912"/>
<dbReference type="CDD" id="cd07731">
    <property type="entry name" value="ComA-like_MBL-fold"/>
    <property type="match status" value="1"/>
</dbReference>
<proteinExistence type="predicted"/>
<dbReference type="KEGG" id="tap:GZ22_03720"/>
<dbReference type="InterPro" id="IPR036866">
    <property type="entry name" value="RibonucZ/Hydroxyglut_hydro"/>
</dbReference>
<dbReference type="Proteomes" id="UP000027980">
    <property type="component" value="Chromosome"/>
</dbReference>
<feature type="domain" description="Metallo-beta-lactamase" evidence="2">
    <location>
        <begin position="51"/>
        <end position="244"/>
    </location>
</feature>
<dbReference type="Pfam" id="PF00753">
    <property type="entry name" value="Lactamase_B"/>
    <property type="match status" value="1"/>
</dbReference>
<evidence type="ECO:0000259" key="2">
    <source>
        <dbReference type="SMART" id="SM00849"/>
    </source>
</evidence>
<dbReference type="InterPro" id="IPR035681">
    <property type="entry name" value="ComA-like_MBL"/>
</dbReference>
<dbReference type="SUPFAM" id="SSF56281">
    <property type="entry name" value="Metallo-hydrolase/oxidoreductase"/>
    <property type="match status" value="1"/>
</dbReference>
<dbReference type="AlphaFoldDB" id="A0A075LHZ6"/>
<dbReference type="Gene3D" id="3.60.15.10">
    <property type="entry name" value="Ribonuclease Z/Hydroxyacylglutathione hydrolase-like"/>
    <property type="match status" value="1"/>
</dbReference>
<dbReference type="EMBL" id="CP008876">
    <property type="protein sequence ID" value="AIF65841.1"/>
    <property type="molecule type" value="Genomic_DNA"/>
</dbReference>